<accession>A0A1G7SDY9</accession>
<keyword evidence="1" id="KW-0812">Transmembrane</keyword>
<evidence type="ECO:0000256" key="1">
    <source>
        <dbReference type="SAM" id="Phobius"/>
    </source>
</evidence>
<dbReference type="Proteomes" id="UP000199399">
    <property type="component" value="Unassembled WGS sequence"/>
</dbReference>
<dbReference type="EMBL" id="FNBP01000005">
    <property type="protein sequence ID" value="SDG21277.1"/>
    <property type="molecule type" value="Genomic_DNA"/>
</dbReference>
<keyword evidence="1" id="KW-0472">Membrane</keyword>
<organism evidence="2 3">
    <name type="scientific">Sulfitobacter delicatus</name>
    <dbReference type="NCBI Taxonomy" id="218672"/>
    <lineage>
        <taxon>Bacteria</taxon>
        <taxon>Pseudomonadati</taxon>
        <taxon>Pseudomonadota</taxon>
        <taxon>Alphaproteobacteria</taxon>
        <taxon>Rhodobacterales</taxon>
        <taxon>Roseobacteraceae</taxon>
        <taxon>Sulfitobacter</taxon>
    </lineage>
</organism>
<feature type="transmembrane region" description="Helical" evidence="1">
    <location>
        <begin position="21"/>
        <end position="41"/>
    </location>
</feature>
<evidence type="ECO:0000313" key="2">
    <source>
        <dbReference type="EMBL" id="SDG21277.1"/>
    </source>
</evidence>
<dbReference type="RefSeq" id="WP_279626449.1">
    <property type="nucleotide sequence ID" value="NZ_FNBP01000005.1"/>
</dbReference>
<name>A0A1G7SDY9_9RHOB</name>
<sequence>MMTFQTLKSIAARSQDTLLQDAAGAAALIVMLVVGLHLPAFV</sequence>
<gene>
    <name evidence="2" type="ORF">SAMN04489759_105168</name>
</gene>
<dbReference type="AlphaFoldDB" id="A0A1G7SDY9"/>
<evidence type="ECO:0000313" key="3">
    <source>
        <dbReference type="Proteomes" id="UP000199399"/>
    </source>
</evidence>
<keyword evidence="3" id="KW-1185">Reference proteome</keyword>
<proteinExistence type="predicted"/>
<protein>
    <submittedName>
        <fullName evidence="2">Uncharacterized protein</fullName>
    </submittedName>
</protein>
<reference evidence="3" key="1">
    <citation type="submission" date="2016-10" db="EMBL/GenBank/DDBJ databases">
        <authorList>
            <person name="Varghese N."/>
            <person name="Submissions S."/>
        </authorList>
    </citation>
    <scope>NUCLEOTIDE SEQUENCE [LARGE SCALE GENOMIC DNA]</scope>
    <source>
        <strain evidence="3">DSM 16477</strain>
    </source>
</reference>
<dbReference type="STRING" id="218672.SAMN04489759_105168"/>
<keyword evidence="1" id="KW-1133">Transmembrane helix</keyword>